<feature type="domain" description="GtrA/DPMS transmembrane" evidence="24">
    <location>
        <begin position="263"/>
        <end position="382"/>
    </location>
</feature>
<dbReference type="CDD" id="cd06442">
    <property type="entry name" value="DPM1_like"/>
    <property type="match status" value="1"/>
</dbReference>
<comment type="pathway">
    <text evidence="6">Protein modification; protein glycosylation.</text>
</comment>
<feature type="transmembrane region" description="Helical" evidence="22">
    <location>
        <begin position="357"/>
        <end position="376"/>
    </location>
</feature>
<comment type="subcellular location">
    <subcellularLocation>
        <location evidence="5">Endomembrane system</location>
    </subcellularLocation>
    <subcellularLocation>
        <location evidence="4">Membrane</location>
        <topology evidence="4">Multi-pass membrane protein</topology>
    </subcellularLocation>
</comment>
<dbReference type="InterPro" id="IPR001173">
    <property type="entry name" value="Glyco_trans_2-like"/>
</dbReference>
<dbReference type="GO" id="GO:0004582">
    <property type="term" value="F:dolichyl-phosphate beta-D-mannosyltransferase activity"/>
    <property type="evidence" value="ECO:0007669"/>
    <property type="project" value="UniProtKB-EC"/>
</dbReference>
<organism evidence="25">
    <name type="scientific">uncultured marine crenarchaeote HF4000_APKG6D9</name>
    <dbReference type="NCBI Taxonomy" id="455597"/>
    <lineage>
        <taxon>Archaea</taxon>
        <taxon>Nitrososphaerota</taxon>
        <taxon>Nitrososphaeria</taxon>
        <taxon>Nitrosopumilales</taxon>
        <taxon>environmental samples</taxon>
    </lineage>
</organism>
<protein>
    <recommendedName>
        <fullName evidence="18">Dolichol-phosphate mannosyltransferase</fullName>
        <ecNumber evidence="8">2.4.1.83</ecNumber>
    </recommendedName>
    <alternativeName>
        <fullName evidence="20">Dolichol-phosphate mannose synthase</fullName>
    </alternativeName>
    <alternativeName>
        <fullName evidence="19">Dolichyl-phosphate beta-D-mannosyltransferase</fullName>
    </alternativeName>
    <alternativeName>
        <fullName evidence="21">Mannose-P-dolichol synthase</fullName>
    </alternativeName>
</protein>
<keyword evidence="16" id="KW-0464">Manganese</keyword>
<dbReference type="GO" id="GO:0000271">
    <property type="term" value="P:polysaccharide biosynthetic process"/>
    <property type="evidence" value="ECO:0007669"/>
    <property type="project" value="InterPro"/>
</dbReference>
<feature type="transmembrane region" description="Helical" evidence="22">
    <location>
        <begin position="289"/>
        <end position="309"/>
    </location>
</feature>
<evidence type="ECO:0000256" key="13">
    <source>
        <dbReference type="ARBA" id="ARBA00022842"/>
    </source>
</evidence>
<gene>
    <name evidence="25" type="ORF">ALOHA_HF4000APKG6D9ctg2g25</name>
</gene>
<evidence type="ECO:0000259" key="24">
    <source>
        <dbReference type="Pfam" id="PF04138"/>
    </source>
</evidence>
<evidence type="ECO:0000313" key="25">
    <source>
        <dbReference type="EMBL" id="ABZ09119.1"/>
    </source>
</evidence>
<dbReference type="CAZy" id="GT2">
    <property type="family name" value="Glycosyltransferase Family 2"/>
</dbReference>
<dbReference type="GO" id="GO:0016020">
    <property type="term" value="C:membrane"/>
    <property type="evidence" value="ECO:0007669"/>
    <property type="project" value="UniProtKB-SubCell"/>
</dbReference>
<keyword evidence="12" id="KW-0479">Metal-binding</keyword>
<dbReference type="SUPFAM" id="SSF53448">
    <property type="entry name" value="Nucleotide-diphospho-sugar transferases"/>
    <property type="match status" value="1"/>
</dbReference>
<accession>B3T960</accession>
<evidence type="ECO:0000256" key="1">
    <source>
        <dbReference type="ARBA" id="ARBA00001913"/>
    </source>
</evidence>
<evidence type="ECO:0000256" key="6">
    <source>
        <dbReference type="ARBA" id="ARBA00004922"/>
    </source>
</evidence>
<evidence type="ECO:0000256" key="9">
    <source>
        <dbReference type="ARBA" id="ARBA00022676"/>
    </source>
</evidence>
<dbReference type="Pfam" id="PF04138">
    <property type="entry name" value="GtrA_DPMS_TM"/>
    <property type="match status" value="1"/>
</dbReference>
<dbReference type="Pfam" id="PF00535">
    <property type="entry name" value="Glycos_transf_2"/>
    <property type="match status" value="1"/>
</dbReference>
<keyword evidence="10 25" id="KW-0808">Transferase</keyword>
<dbReference type="PANTHER" id="PTHR43398:SF1">
    <property type="entry name" value="DOLICHOL-PHOSPHATE MANNOSYLTRANSFERASE SUBUNIT 1"/>
    <property type="match status" value="1"/>
</dbReference>
<comment type="similarity">
    <text evidence="7">Belongs to the glycosyltransferase 2 family.</text>
</comment>
<dbReference type="EMBL" id="EU016644">
    <property type="protein sequence ID" value="ABZ09119.1"/>
    <property type="molecule type" value="Genomic_DNA"/>
</dbReference>
<comment type="cofactor">
    <cofactor evidence="3">
        <name>Mg(2+)</name>
        <dbReference type="ChEBI" id="CHEBI:18420"/>
    </cofactor>
</comment>
<dbReference type="InterPro" id="IPR029044">
    <property type="entry name" value="Nucleotide-diphossugar_trans"/>
</dbReference>
<evidence type="ECO:0000256" key="18">
    <source>
        <dbReference type="ARBA" id="ARBA00074878"/>
    </source>
</evidence>
<keyword evidence="13" id="KW-0460">Magnesium</keyword>
<keyword evidence="15 22" id="KW-0472">Membrane</keyword>
<proteinExistence type="inferred from homology"/>
<dbReference type="PANTHER" id="PTHR43398">
    <property type="entry name" value="DOLICHOL-PHOSPHATE MANNOSYLTRANSFERASE SUBUNIT 1"/>
    <property type="match status" value="1"/>
</dbReference>
<evidence type="ECO:0000256" key="20">
    <source>
        <dbReference type="ARBA" id="ARBA00082614"/>
    </source>
</evidence>
<evidence type="ECO:0000256" key="14">
    <source>
        <dbReference type="ARBA" id="ARBA00022989"/>
    </source>
</evidence>
<evidence type="ECO:0000256" key="15">
    <source>
        <dbReference type="ARBA" id="ARBA00023136"/>
    </source>
</evidence>
<evidence type="ECO:0000256" key="3">
    <source>
        <dbReference type="ARBA" id="ARBA00001946"/>
    </source>
</evidence>
<evidence type="ECO:0000256" key="22">
    <source>
        <dbReference type="SAM" id="Phobius"/>
    </source>
</evidence>
<feature type="domain" description="Glycosyltransferase 2-like" evidence="23">
    <location>
        <begin position="13"/>
        <end position="184"/>
    </location>
</feature>
<reference evidence="25" key="1">
    <citation type="journal article" date="2008" name="ISME J.">
        <title>Genomic patterns of recombination, clonal divergence and environment in marine microbial populations.</title>
        <authorList>
            <person name="Konstantinidis K.T."/>
            <person name="Delong E.F."/>
        </authorList>
    </citation>
    <scope>NUCLEOTIDE SEQUENCE</scope>
</reference>
<dbReference type="EC" id="2.4.1.83" evidence="8"/>
<evidence type="ECO:0000256" key="10">
    <source>
        <dbReference type="ARBA" id="ARBA00022679"/>
    </source>
</evidence>
<dbReference type="Gene3D" id="3.90.550.10">
    <property type="entry name" value="Spore Coat Polysaccharide Biosynthesis Protein SpsA, Chain A"/>
    <property type="match status" value="1"/>
</dbReference>
<comment type="function">
    <text evidence="17">Transfers mannose from GDP-mannose to dolichol monophosphate to form dolichol phosphate mannose (Dol-P-Man) which is the mannosyl donor in pathways leading to N-glycosylation, glycosyl phosphatidylinositol membrane anchoring, and O-mannosylation of proteins.</text>
</comment>
<keyword evidence="11 22" id="KW-0812">Transmembrane</keyword>
<evidence type="ECO:0000256" key="4">
    <source>
        <dbReference type="ARBA" id="ARBA00004141"/>
    </source>
</evidence>
<evidence type="ECO:0000256" key="11">
    <source>
        <dbReference type="ARBA" id="ARBA00022692"/>
    </source>
</evidence>
<dbReference type="AlphaFoldDB" id="B3T960"/>
<dbReference type="GO" id="GO:0012505">
    <property type="term" value="C:endomembrane system"/>
    <property type="evidence" value="ECO:0007669"/>
    <property type="project" value="UniProtKB-SubCell"/>
</dbReference>
<evidence type="ECO:0000256" key="16">
    <source>
        <dbReference type="ARBA" id="ARBA00023211"/>
    </source>
</evidence>
<evidence type="ECO:0000256" key="7">
    <source>
        <dbReference type="ARBA" id="ARBA00006739"/>
    </source>
</evidence>
<evidence type="ECO:0000259" key="23">
    <source>
        <dbReference type="Pfam" id="PF00535"/>
    </source>
</evidence>
<keyword evidence="14 22" id="KW-1133">Transmembrane helix</keyword>
<dbReference type="InterPro" id="IPR039528">
    <property type="entry name" value="DPM1-like"/>
</dbReference>
<keyword evidence="9" id="KW-0328">Glycosyltransferase</keyword>
<feature type="transmembrane region" description="Helical" evidence="22">
    <location>
        <begin position="329"/>
        <end position="351"/>
    </location>
</feature>
<evidence type="ECO:0000256" key="5">
    <source>
        <dbReference type="ARBA" id="ARBA00004308"/>
    </source>
</evidence>
<comment type="cofactor">
    <cofactor evidence="2">
        <name>Mn(2+)</name>
        <dbReference type="ChEBI" id="CHEBI:29035"/>
    </cofactor>
</comment>
<feature type="transmembrane region" description="Helical" evidence="22">
    <location>
        <begin position="262"/>
        <end position="283"/>
    </location>
</feature>
<dbReference type="GO" id="GO:0046872">
    <property type="term" value="F:metal ion binding"/>
    <property type="evidence" value="ECO:0007669"/>
    <property type="project" value="UniProtKB-KW"/>
</dbReference>
<sequence length="388" mass="43708">MLKQVEAEKSQISIIIPTYNESENIINILHSIREIIPRNFSSQTIVVDDNSPDGTGKLVEDYLKNVKKIAGNTIEIIHRKAKDGLGSAILKGIQQSNGDTIVVMDCDFSHPPQIIPKLIESIKKYQYDIAVASRYISGGKIQGWSLKRKLMSKFATLIAKKGLGINTKDPMSGFFAFKRSIIKELNFDAIGYKILLEILVKTKGVNIKEIPYTFQDREFGSSKVGLTTILDYYKSVWKLYRYGKPLEKQEKRSSVKFLSKAARFYTVGASGFLVNYLISLLFTNGGLDMWYLHATVLGIFASITSNFLLNKTWTFGDRDFRIKKTISQYGKFVMFSSLGALVQLGMVYFLVDGNDVSYPLALIVAVITAAFGNFVLNKKWTFNEKLLN</sequence>
<evidence type="ECO:0000256" key="17">
    <source>
        <dbReference type="ARBA" id="ARBA00053724"/>
    </source>
</evidence>
<dbReference type="InterPro" id="IPR007267">
    <property type="entry name" value="GtrA_DPMS_TM"/>
</dbReference>
<evidence type="ECO:0000256" key="19">
    <source>
        <dbReference type="ARBA" id="ARBA00082336"/>
    </source>
</evidence>
<dbReference type="FunFam" id="3.90.550.10:FF:000119">
    <property type="entry name" value="Dolichol-phosphate mannosyltransferase subunit 1"/>
    <property type="match status" value="1"/>
</dbReference>
<evidence type="ECO:0000256" key="2">
    <source>
        <dbReference type="ARBA" id="ARBA00001936"/>
    </source>
</evidence>
<dbReference type="GO" id="GO:0006506">
    <property type="term" value="P:GPI anchor biosynthetic process"/>
    <property type="evidence" value="ECO:0007669"/>
    <property type="project" value="TreeGrafter"/>
</dbReference>
<evidence type="ECO:0000256" key="21">
    <source>
        <dbReference type="ARBA" id="ARBA00083744"/>
    </source>
</evidence>
<evidence type="ECO:0000256" key="12">
    <source>
        <dbReference type="ARBA" id="ARBA00022723"/>
    </source>
</evidence>
<name>B3T960_9ARCH</name>
<dbReference type="GO" id="GO:0006488">
    <property type="term" value="P:dolichol-linked oligosaccharide biosynthetic process"/>
    <property type="evidence" value="ECO:0007669"/>
    <property type="project" value="TreeGrafter"/>
</dbReference>
<comment type="cofactor">
    <cofactor evidence="1">
        <name>Ca(2+)</name>
        <dbReference type="ChEBI" id="CHEBI:29108"/>
    </cofactor>
</comment>
<evidence type="ECO:0000256" key="8">
    <source>
        <dbReference type="ARBA" id="ARBA00012704"/>
    </source>
</evidence>
<dbReference type="GO" id="GO:0035269">
    <property type="term" value="P:protein O-linked glycosylation via mannose"/>
    <property type="evidence" value="ECO:0007669"/>
    <property type="project" value="TreeGrafter"/>
</dbReference>